<organism evidence="9 10">
    <name type="scientific">Keratinibaculum paraultunense</name>
    <dbReference type="NCBI Taxonomy" id="1278232"/>
    <lineage>
        <taxon>Bacteria</taxon>
        <taxon>Bacillati</taxon>
        <taxon>Bacillota</taxon>
        <taxon>Tissierellia</taxon>
        <taxon>Tissierellales</taxon>
        <taxon>Tepidimicrobiaceae</taxon>
        <taxon>Keratinibaculum</taxon>
    </lineage>
</organism>
<dbReference type="PROSITE" id="PS00389">
    <property type="entry name" value="ATPASE_DELTA"/>
    <property type="match status" value="1"/>
</dbReference>
<comment type="similarity">
    <text evidence="8">Belongs to the ATPase delta chain family.</text>
</comment>
<evidence type="ECO:0000256" key="6">
    <source>
        <dbReference type="ARBA" id="ARBA00023196"/>
    </source>
</evidence>
<dbReference type="GO" id="GO:0045259">
    <property type="term" value="C:proton-transporting ATP synthase complex"/>
    <property type="evidence" value="ECO:0007669"/>
    <property type="project" value="UniProtKB-KW"/>
</dbReference>
<reference evidence="9 10" key="1">
    <citation type="submission" date="2019-03" db="EMBL/GenBank/DDBJ databases">
        <title>Genomic Encyclopedia of Type Strains, Phase IV (KMG-IV): sequencing the most valuable type-strain genomes for metagenomic binning, comparative biology and taxonomic classification.</title>
        <authorList>
            <person name="Goeker M."/>
        </authorList>
    </citation>
    <scope>NUCLEOTIDE SEQUENCE [LARGE SCALE GENOMIC DNA]</scope>
    <source>
        <strain evidence="9 10">DSM 26752</strain>
    </source>
</reference>
<dbReference type="AlphaFoldDB" id="A0A4R3KUR4"/>
<dbReference type="InterPro" id="IPR026015">
    <property type="entry name" value="ATP_synth_OSCP/delta_N_sf"/>
</dbReference>
<name>A0A4R3KUR4_9FIRM</name>
<dbReference type="Pfam" id="PF00213">
    <property type="entry name" value="OSCP"/>
    <property type="match status" value="1"/>
</dbReference>
<evidence type="ECO:0000256" key="1">
    <source>
        <dbReference type="ARBA" id="ARBA00004370"/>
    </source>
</evidence>
<dbReference type="NCBIfam" id="NF004403">
    <property type="entry name" value="PRK05758.2-4"/>
    <property type="match status" value="1"/>
</dbReference>
<gene>
    <name evidence="8" type="primary">atpH</name>
    <name evidence="9" type="ORF">EDD65_10898</name>
</gene>
<comment type="function">
    <text evidence="8">This protein is part of the stalk that links CF(0) to CF(1). It either transmits conformational changes from CF(0) to CF(1) or is implicated in proton conduction.</text>
</comment>
<keyword evidence="4 8" id="KW-0406">Ion transport</keyword>
<dbReference type="GO" id="GO:0046933">
    <property type="term" value="F:proton-transporting ATP synthase activity, rotational mechanism"/>
    <property type="evidence" value="ECO:0007669"/>
    <property type="project" value="UniProtKB-UniRule"/>
</dbReference>
<evidence type="ECO:0000256" key="2">
    <source>
        <dbReference type="ARBA" id="ARBA00022448"/>
    </source>
</evidence>
<comment type="subcellular location">
    <subcellularLocation>
        <location evidence="8">Cell membrane</location>
        <topology evidence="8">Peripheral membrane protein</topology>
    </subcellularLocation>
    <subcellularLocation>
        <location evidence="1">Membrane</location>
    </subcellularLocation>
</comment>
<keyword evidence="10" id="KW-1185">Reference proteome</keyword>
<comment type="caution">
    <text evidence="9">The sequence shown here is derived from an EMBL/GenBank/DDBJ whole genome shotgun (WGS) entry which is preliminary data.</text>
</comment>
<keyword evidence="3 8" id="KW-0375">Hydrogen ion transport</keyword>
<dbReference type="InterPro" id="IPR000711">
    <property type="entry name" value="ATPase_OSCP/dsu"/>
</dbReference>
<proteinExistence type="inferred from homology"/>
<dbReference type="PRINTS" id="PR00125">
    <property type="entry name" value="ATPASEDELTA"/>
</dbReference>
<keyword evidence="7 8" id="KW-0066">ATP synthesis</keyword>
<dbReference type="EMBL" id="SMAE01000008">
    <property type="protein sequence ID" value="TCS88563.1"/>
    <property type="molecule type" value="Genomic_DNA"/>
</dbReference>
<accession>A0A4R3KUR4</accession>
<dbReference type="Proteomes" id="UP000294567">
    <property type="component" value="Unassembled WGS sequence"/>
</dbReference>
<evidence type="ECO:0000256" key="3">
    <source>
        <dbReference type="ARBA" id="ARBA00022781"/>
    </source>
</evidence>
<dbReference type="SUPFAM" id="SSF47928">
    <property type="entry name" value="N-terminal domain of the delta subunit of the F1F0-ATP synthase"/>
    <property type="match status" value="1"/>
</dbReference>
<evidence type="ECO:0000256" key="8">
    <source>
        <dbReference type="HAMAP-Rule" id="MF_01416"/>
    </source>
</evidence>
<evidence type="ECO:0000256" key="5">
    <source>
        <dbReference type="ARBA" id="ARBA00023136"/>
    </source>
</evidence>
<keyword evidence="2 8" id="KW-0813">Transport</keyword>
<evidence type="ECO:0000256" key="7">
    <source>
        <dbReference type="ARBA" id="ARBA00023310"/>
    </source>
</evidence>
<dbReference type="Gene3D" id="1.10.520.20">
    <property type="entry name" value="N-terminal domain of the delta subunit of the F1F0-ATP synthase"/>
    <property type="match status" value="1"/>
</dbReference>
<keyword evidence="8" id="KW-1003">Cell membrane</keyword>
<comment type="function">
    <text evidence="8">F(1)F(0) ATP synthase produces ATP from ADP in the presence of a proton or sodium gradient. F-type ATPases consist of two structural domains, F(1) containing the extramembraneous catalytic core and F(0) containing the membrane proton channel, linked together by a central stalk and a peripheral stalk. During catalysis, ATP synthesis in the catalytic domain of F(1) is coupled via a rotary mechanism of the central stalk subunits to proton translocation.</text>
</comment>
<protein>
    <recommendedName>
        <fullName evidence="8">ATP synthase subunit delta</fullName>
    </recommendedName>
    <alternativeName>
        <fullName evidence="8">ATP synthase F(1) sector subunit delta</fullName>
    </alternativeName>
    <alternativeName>
        <fullName evidence="8">F-type ATPase subunit delta</fullName>
        <shortName evidence="8">F-ATPase subunit delta</shortName>
    </alternativeName>
</protein>
<dbReference type="NCBIfam" id="TIGR01145">
    <property type="entry name" value="ATP_synt_delta"/>
    <property type="match status" value="1"/>
</dbReference>
<dbReference type="PANTHER" id="PTHR11910">
    <property type="entry name" value="ATP SYNTHASE DELTA CHAIN"/>
    <property type="match status" value="1"/>
</dbReference>
<dbReference type="HAMAP" id="MF_01416">
    <property type="entry name" value="ATP_synth_delta_bact"/>
    <property type="match status" value="1"/>
</dbReference>
<evidence type="ECO:0000256" key="4">
    <source>
        <dbReference type="ARBA" id="ARBA00023065"/>
    </source>
</evidence>
<evidence type="ECO:0000313" key="10">
    <source>
        <dbReference type="Proteomes" id="UP000294567"/>
    </source>
</evidence>
<dbReference type="RefSeq" id="WP_132028106.1">
    <property type="nucleotide sequence ID" value="NZ_CP068564.1"/>
</dbReference>
<keyword evidence="6 8" id="KW-0139">CF(1)</keyword>
<sequence length="180" mass="20789">MAKLISNRYAYALFEAGLELNKLDEFKKDLEIIVHTLDMEPQIQDILSHPKISKNEKKDFVSNVFGKMVCQEMINFLYVIIDKRRESYFMSISNEFKKLFNEHENILEVTAITAVPMDKKAQDRLKVILGNKMNKTINLRNVVDKDIIGGVLLRIENKIIDGTIKGQLESMEKVIKNVSL</sequence>
<evidence type="ECO:0000313" key="9">
    <source>
        <dbReference type="EMBL" id="TCS88563.1"/>
    </source>
</evidence>
<dbReference type="OrthoDB" id="9802471at2"/>
<keyword evidence="5 8" id="KW-0472">Membrane</keyword>
<dbReference type="InterPro" id="IPR020781">
    <property type="entry name" value="ATPase_OSCP/d_CS"/>
</dbReference>
<dbReference type="GO" id="GO:0005886">
    <property type="term" value="C:plasma membrane"/>
    <property type="evidence" value="ECO:0007669"/>
    <property type="project" value="UniProtKB-SubCell"/>
</dbReference>